<evidence type="ECO:0000256" key="5">
    <source>
        <dbReference type="ARBA" id="ARBA00022989"/>
    </source>
</evidence>
<dbReference type="FunFam" id="3.40.50.300:FF:003218">
    <property type="entry name" value="ABC a-pheromone efflux pump AtrD"/>
    <property type="match status" value="1"/>
</dbReference>
<dbReference type="PROSITE" id="PS50929">
    <property type="entry name" value="ABC_TM1F"/>
    <property type="match status" value="2"/>
</dbReference>
<feature type="domain" description="ABC transporter" evidence="9">
    <location>
        <begin position="358"/>
        <end position="597"/>
    </location>
</feature>
<evidence type="ECO:0000313" key="11">
    <source>
        <dbReference type="EMBL" id="OJJ64013.1"/>
    </source>
</evidence>
<evidence type="ECO:0000259" key="10">
    <source>
        <dbReference type="PROSITE" id="PS50929"/>
    </source>
</evidence>
<dbReference type="STRING" id="1036612.A0A1L9TXK8"/>
<gene>
    <name evidence="11" type="ORF">ASPSYDRAFT_282953</name>
</gene>
<feature type="transmembrane region" description="Helical" evidence="8">
    <location>
        <begin position="154"/>
        <end position="172"/>
    </location>
</feature>
<dbReference type="FunFam" id="3.40.50.300:FF:001471">
    <property type="entry name" value="P-loop containing nucleoside triphosphate hydrolase protein"/>
    <property type="match status" value="1"/>
</dbReference>
<dbReference type="PROSITE" id="PS00211">
    <property type="entry name" value="ABC_TRANSPORTER_1"/>
    <property type="match status" value="1"/>
</dbReference>
<dbReference type="CDD" id="cd18577">
    <property type="entry name" value="ABC_6TM_Pgp_ABCB1_D1_like"/>
    <property type="match status" value="1"/>
</dbReference>
<dbReference type="VEuPathDB" id="FungiDB:ASPSYDRAFT_282953"/>
<feature type="region of interest" description="Disordered" evidence="7">
    <location>
        <begin position="701"/>
        <end position="721"/>
    </location>
</feature>
<feature type="transmembrane region" description="Helical" evidence="8">
    <location>
        <begin position="858"/>
        <end position="878"/>
    </location>
</feature>
<dbReference type="RefSeq" id="XP_040707819.1">
    <property type="nucleotide sequence ID" value="XM_040844497.1"/>
</dbReference>
<dbReference type="Gene3D" id="3.40.50.300">
    <property type="entry name" value="P-loop containing nucleotide triphosphate hydrolases"/>
    <property type="match status" value="2"/>
</dbReference>
<dbReference type="GO" id="GO:0090374">
    <property type="term" value="P:oligopeptide export from mitochondrion"/>
    <property type="evidence" value="ECO:0007669"/>
    <property type="project" value="TreeGrafter"/>
</dbReference>
<dbReference type="InterPro" id="IPR011527">
    <property type="entry name" value="ABC1_TM_dom"/>
</dbReference>
<dbReference type="SMART" id="SM00382">
    <property type="entry name" value="AAA"/>
    <property type="match status" value="2"/>
</dbReference>
<evidence type="ECO:0000256" key="7">
    <source>
        <dbReference type="SAM" id="MobiDB-lite"/>
    </source>
</evidence>
<dbReference type="InterPro" id="IPR003439">
    <property type="entry name" value="ABC_transporter-like_ATP-bd"/>
</dbReference>
<protein>
    <recommendedName>
        <fullName evidence="13">ABC a-pheromone efflux pump AtrD</fullName>
    </recommendedName>
</protein>
<dbReference type="InterPro" id="IPR036640">
    <property type="entry name" value="ABC1_TM_sf"/>
</dbReference>
<dbReference type="GO" id="GO:0005743">
    <property type="term" value="C:mitochondrial inner membrane"/>
    <property type="evidence" value="ECO:0007669"/>
    <property type="project" value="TreeGrafter"/>
</dbReference>
<dbReference type="InterPro" id="IPR003593">
    <property type="entry name" value="AAA+_ATPase"/>
</dbReference>
<name>A0A1L9TXK8_9EURO</name>
<evidence type="ECO:0000256" key="4">
    <source>
        <dbReference type="ARBA" id="ARBA00022840"/>
    </source>
</evidence>
<feature type="transmembrane region" description="Helical" evidence="8">
    <location>
        <begin position="264"/>
        <end position="283"/>
    </location>
</feature>
<feature type="domain" description="ABC transmembrane type-1" evidence="10">
    <location>
        <begin position="29"/>
        <end position="321"/>
    </location>
</feature>
<dbReference type="PANTHER" id="PTHR43394">
    <property type="entry name" value="ATP-DEPENDENT PERMEASE MDL1, MITOCHONDRIAL"/>
    <property type="match status" value="1"/>
</dbReference>
<keyword evidence="12" id="KW-1185">Reference proteome</keyword>
<feature type="domain" description="ABC transporter" evidence="9">
    <location>
        <begin position="1060"/>
        <end position="1306"/>
    </location>
</feature>
<dbReference type="SUPFAM" id="SSF90123">
    <property type="entry name" value="ABC transporter transmembrane region"/>
    <property type="match status" value="2"/>
</dbReference>
<keyword evidence="2 8" id="KW-0812">Transmembrane</keyword>
<evidence type="ECO:0000259" key="9">
    <source>
        <dbReference type="PROSITE" id="PS50893"/>
    </source>
</evidence>
<dbReference type="Gene3D" id="1.20.1560.10">
    <property type="entry name" value="ABC transporter type 1, transmembrane domain"/>
    <property type="match status" value="2"/>
</dbReference>
<dbReference type="Pfam" id="PF00664">
    <property type="entry name" value="ABC_membrane"/>
    <property type="match status" value="2"/>
</dbReference>
<keyword evidence="5 8" id="KW-1133">Transmembrane helix</keyword>
<keyword evidence="3" id="KW-0547">Nucleotide-binding</keyword>
<proteinExistence type="predicted"/>
<sequence>MMAYLKYLQSLVTTPLLNFTTRKHVPTLAIATLCCFIASFTVPLFSIILGNVFNDFTLLGSGDITGDALLSRVSRQCLQFLALGMLAWLFNGIYYTLFVIFGELQAANARSKLFDSLLKKEQRFFEEHEEGVRTFLGGLQIQVQELQTATSNSLALVLQYIFRILVSLGVSFYTSWNLTLVILAGIPFVSLIVPYLTPKINAGIQAQQNELKTASKVVNNAVSSIDTVKCLNAQDFELKKFTGGVDKAASEYTRMARLNALQITAMRFIMFAMFVQGFWYGSYLVTSGKLSAGDVLRTFWACSAFAQAIEWLMPHLMILEKGKVAAAALQLTLNDGLEATTSREMQGALYPSHCEGAIEVKKLSFAYPSQPERFSLASSSFLFPAGATTFVIGKSGSGKSTLGQLLTRFYLPTSGEILIDGYPIQTLGVNWIRNNITYVDQRSILFNESIFKNIAFGSHDHENIRERDMENSINLAMLASMVGKLPHGIDTFVGEGGNGLSGGQKQRVAIARARLRDSHVLILDEPTSALDGANRVHIMNSIRKWREGKTTIIITHEMSHIKDNDFVYVMDSGYVVQAGYREELKEDPKLSAFFHEDENQEDDCSVANYNDGNLSVTSSWSSDELDKPLPLSPKDSYMYNPGNIRDDLRSSLWRSDQIEASLRKDPFVSHNEIEMEDLGMRTRSVHFDGPSKTSKLRRRLKVRRRAKRSRNEKSVHQQSLQKPIRRALKSVLPNLLPRQRLFIAIAVFCILAHAAATPIFSYFLAELLKTFYNKSNNSMKWALAVLGVSIGDAFTNYYMFYLLDICGQAWVDGLRKQAFHKVLDQARKWFEDERNSASQLNICLHESGEDVRTIITRFTAFVLVAVSIMAMAVIWSLAICWKQTLVALSCGPIVFAISRGFEKTNGIWDRRCIATRASASDVFLETFSEIRTVRSLTLEPYFHLKHLKAASQCLRMGLRKAIYTGLLFGLVETSNVFVTALIFYYGATLVRYNEFTVDDITAVNSVLLFSLGYASTVMTWIPQISNSREMVRRLFRLVDLPHASSHEHEGVLQVRKAAPVQLNHLSFRYPSRPEASVLRNVSLTIPEGSCTAIVGRSGSGKSTIASLLLSLYETPSSFKSSILLAGINIRKIHTPSLRSLVCIVPQQPTIFPGTIQENISYGLDQASEQSNLLHVRTAARAAGVDQFISSLPGGYQTVIGDGGVGLSGGQAQRIVIARALVRQPQILILDEATSALDPDSATTIKTTVRRLVAAKTGLTVIIITHAKEMMEIANDIFVLEDGRIVEQGPYRALLRRSGGKLRALIAHPEPDNTEDNTI</sequence>
<dbReference type="InterPro" id="IPR027417">
    <property type="entry name" value="P-loop_NTPase"/>
</dbReference>
<evidence type="ECO:0000256" key="1">
    <source>
        <dbReference type="ARBA" id="ARBA00004141"/>
    </source>
</evidence>
<evidence type="ECO:0000256" key="6">
    <source>
        <dbReference type="ARBA" id="ARBA00023136"/>
    </source>
</evidence>
<keyword evidence="6 8" id="KW-0472">Membrane</keyword>
<dbReference type="CDD" id="cd18578">
    <property type="entry name" value="ABC_6TM_Pgp_ABCB1_D2_like"/>
    <property type="match status" value="1"/>
</dbReference>
<feature type="transmembrane region" description="Helical" evidence="8">
    <location>
        <begin position="1006"/>
        <end position="1024"/>
    </location>
</feature>
<dbReference type="Pfam" id="PF00005">
    <property type="entry name" value="ABC_tran"/>
    <property type="match status" value="2"/>
</dbReference>
<reference evidence="12" key="1">
    <citation type="journal article" date="2017" name="Genome Biol.">
        <title>Comparative genomics reveals high biological diversity and specific adaptations in the industrially and medically important fungal genus Aspergillus.</title>
        <authorList>
            <person name="de Vries R.P."/>
            <person name="Riley R."/>
            <person name="Wiebenga A."/>
            <person name="Aguilar-Osorio G."/>
            <person name="Amillis S."/>
            <person name="Uchima C.A."/>
            <person name="Anderluh G."/>
            <person name="Asadollahi M."/>
            <person name="Askin M."/>
            <person name="Barry K."/>
            <person name="Battaglia E."/>
            <person name="Bayram O."/>
            <person name="Benocci T."/>
            <person name="Braus-Stromeyer S.A."/>
            <person name="Caldana C."/>
            <person name="Canovas D."/>
            <person name="Cerqueira G.C."/>
            <person name="Chen F."/>
            <person name="Chen W."/>
            <person name="Choi C."/>
            <person name="Clum A."/>
            <person name="Dos Santos R.A."/>
            <person name="Damasio A.R."/>
            <person name="Diallinas G."/>
            <person name="Emri T."/>
            <person name="Fekete E."/>
            <person name="Flipphi M."/>
            <person name="Freyberg S."/>
            <person name="Gallo A."/>
            <person name="Gournas C."/>
            <person name="Habgood R."/>
            <person name="Hainaut M."/>
            <person name="Harispe M.L."/>
            <person name="Henrissat B."/>
            <person name="Hilden K.S."/>
            <person name="Hope R."/>
            <person name="Hossain A."/>
            <person name="Karabika E."/>
            <person name="Karaffa L."/>
            <person name="Karanyi Z."/>
            <person name="Krasevec N."/>
            <person name="Kuo A."/>
            <person name="Kusch H."/>
            <person name="LaButti K."/>
            <person name="Lagendijk E.L."/>
            <person name="Lapidus A."/>
            <person name="Levasseur A."/>
            <person name="Lindquist E."/>
            <person name="Lipzen A."/>
            <person name="Logrieco A.F."/>
            <person name="MacCabe A."/>
            <person name="Maekelae M.R."/>
            <person name="Malavazi I."/>
            <person name="Melin P."/>
            <person name="Meyer V."/>
            <person name="Mielnichuk N."/>
            <person name="Miskei M."/>
            <person name="Molnar A.P."/>
            <person name="Mule G."/>
            <person name="Ngan C.Y."/>
            <person name="Orejas M."/>
            <person name="Orosz E."/>
            <person name="Ouedraogo J.P."/>
            <person name="Overkamp K.M."/>
            <person name="Park H.-S."/>
            <person name="Perrone G."/>
            <person name="Piumi F."/>
            <person name="Punt P.J."/>
            <person name="Ram A.F."/>
            <person name="Ramon A."/>
            <person name="Rauscher S."/>
            <person name="Record E."/>
            <person name="Riano-Pachon D.M."/>
            <person name="Robert V."/>
            <person name="Roehrig J."/>
            <person name="Ruller R."/>
            <person name="Salamov A."/>
            <person name="Salih N.S."/>
            <person name="Samson R.A."/>
            <person name="Sandor E."/>
            <person name="Sanguinetti M."/>
            <person name="Schuetze T."/>
            <person name="Sepcic K."/>
            <person name="Shelest E."/>
            <person name="Sherlock G."/>
            <person name="Sophianopoulou V."/>
            <person name="Squina F.M."/>
            <person name="Sun H."/>
            <person name="Susca A."/>
            <person name="Todd R.B."/>
            <person name="Tsang A."/>
            <person name="Unkles S.E."/>
            <person name="van de Wiele N."/>
            <person name="van Rossen-Uffink D."/>
            <person name="Oliveira J.V."/>
            <person name="Vesth T.C."/>
            <person name="Visser J."/>
            <person name="Yu J.-H."/>
            <person name="Zhou M."/>
            <person name="Andersen M.R."/>
            <person name="Archer D.B."/>
            <person name="Baker S.E."/>
            <person name="Benoit I."/>
            <person name="Brakhage A.A."/>
            <person name="Braus G.H."/>
            <person name="Fischer R."/>
            <person name="Frisvad J.C."/>
            <person name="Goldman G.H."/>
            <person name="Houbraken J."/>
            <person name="Oakley B."/>
            <person name="Pocsi I."/>
            <person name="Scazzocchio C."/>
            <person name="Seiboth B."/>
            <person name="vanKuyk P.A."/>
            <person name="Wortman J."/>
            <person name="Dyer P.S."/>
            <person name="Grigoriev I.V."/>
        </authorList>
    </citation>
    <scope>NUCLEOTIDE SEQUENCE [LARGE SCALE GENOMIC DNA]</scope>
    <source>
        <strain evidence="12">CBS 593.65</strain>
    </source>
</reference>
<feature type="transmembrane region" description="Helical" evidence="8">
    <location>
        <begin position="741"/>
        <end position="761"/>
    </location>
</feature>
<dbReference type="GO" id="GO:0015421">
    <property type="term" value="F:ABC-type oligopeptide transporter activity"/>
    <property type="evidence" value="ECO:0007669"/>
    <property type="project" value="TreeGrafter"/>
</dbReference>
<dbReference type="InterPro" id="IPR017871">
    <property type="entry name" value="ABC_transporter-like_CS"/>
</dbReference>
<evidence type="ECO:0000256" key="8">
    <source>
        <dbReference type="SAM" id="Phobius"/>
    </source>
</evidence>
<feature type="transmembrane region" description="Helical" evidence="8">
    <location>
        <begin position="178"/>
        <end position="197"/>
    </location>
</feature>
<evidence type="ECO:0008006" key="13">
    <source>
        <dbReference type="Google" id="ProtNLM"/>
    </source>
</evidence>
<feature type="domain" description="ABC transmembrane type-1" evidence="10">
    <location>
        <begin position="744"/>
        <end position="1026"/>
    </location>
</feature>
<dbReference type="EMBL" id="KV878582">
    <property type="protein sequence ID" value="OJJ64013.1"/>
    <property type="molecule type" value="Genomic_DNA"/>
</dbReference>
<dbReference type="PROSITE" id="PS50893">
    <property type="entry name" value="ABC_TRANSPORTER_2"/>
    <property type="match status" value="2"/>
</dbReference>
<dbReference type="GO" id="GO:0016887">
    <property type="term" value="F:ATP hydrolysis activity"/>
    <property type="evidence" value="ECO:0007669"/>
    <property type="project" value="InterPro"/>
</dbReference>
<dbReference type="InterPro" id="IPR039421">
    <property type="entry name" value="Type_1_exporter"/>
</dbReference>
<feature type="transmembrane region" description="Helical" evidence="8">
    <location>
        <begin position="961"/>
        <end position="986"/>
    </location>
</feature>
<dbReference type="Proteomes" id="UP000184356">
    <property type="component" value="Unassembled WGS sequence"/>
</dbReference>
<dbReference type="OrthoDB" id="6500128at2759"/>
<dbReference type="GO" id="GO:0005524">
    <property type="term" value="F:ATP binding"/>
    <property type="evidence" value="ECO:0007669"/>
    <property type="project" value="UniProtKB-KW"/>
</dbReference>
<organism evidence="11 12">
    <name type="scientific">Aspergillus sydowii CBS 593.65</name>
    <dbReference type="NCBI Taxonomy" id="1036612"/>
    <lineage>
        <taxon>Eukaryota</taxon>
        <taxon>Fungi</taxon>
        <taxon>Dikarya</taxon>
        <taxon>Ascomycota</taxon>
        <taxon>Pezizomycotina</taxon>
        <taxon>Eurotiomycetes</taxon>
        <taxon>Eurotiomycetidae</taxon>
        <taxon>Eurotiales</taxon>
        <taxon>Aspergillaceae</taxon>
        <taxon>Aspergillus</taxon>
        <taxon>Aspergillus subgen. Nidulantes</taxon>
    </lineage>
</organism>
<dbReference type="PANTHER" id="PTHR43394:SF15">
    <property type="entry name" value="ALPHA-FACTOR-TRANSPORTING ATPASE"/>
    <property type="match status" value="1"/>
</dbReference>
<accession>A0A1L9TXK8</accession>
<feature type="transmembrane region" description="Helical" evidence="8">
    <location>
        <begin position="80"/>
        <end position="102"/>
    </location>
</feature>
<keyword evidence="4" id="KW-0067">ATP-binding</keyword>
<evidence type="ECO:0000256" key="2">
    <source>
        <dbReference type="ARBA" id="ARBA00022692"/>
    </source>
</evidence>
<feature type="transmembrane region" description="Helical" evidence="8">
    <location>
        <begin position="781"/>
        <end position="800"/>
    </location>
</feature>
<comment type="subcellular location">
    <subcellularLocation>
        <location evidence="1">Membrane</location>
        <topology evidence="1">Multi-pass membrane protein</topology>
    </subcellularLocation>
</comment>
<dbReference type="CDD" id="cd03228">
    <property type="entry name" value="ABCC_MRP_Like"/>
    <property type="match status" value="1"/>
</dbReference>
<evidence type="ECO:0000256" key="3">
    <source>
        <dbReference type="ARBA" id="ARBA00022741"/>
    </source>
</evidence>
<feature type="transmembrane region" description="Helical" evidence="8">
    <location>
        <begin position="28"/>
        <end position="49"/>
    </location>
</feature>
<dbReference type="SUPFAM" id="SSF52540">
    <property type="entry name" value="P-loop containing nucleoside triphosphate hydrolases"/>
    <property type="match status" value="2"/>
</dbReference>
<dbReference type="GeneID" id="63760570"/>
<evidence type="ECO:0000313" key="12">
    <source>
        <dbReference type="Proteomes" id="UP000184356"/>
    </source>
</evidence>